<keyword evidence="1" id="KW-0812">Transmembrane</keyword>
<sequence length="392" mass="42521">MSGEMEAAGDALTGGLAAHAVDRETHKGGAHGDHAHDGPCPNCGAALAGPYCAQCGQAAHIHRSLHSLGHDILHGVFHFEGRIWRTLPELAFHPGRLTRRFIDGERAKFVSPMALFLFTVFLMFAVFGFTGGALLGSSPEGVTVMKGTPPVGDWRSGIKEEYGRAEKDIAALKASRAAPGVSVADREALDRKIEQRIDERDAMAGLATGDWEKVAELGKRSEAKRAADARKGDGESEGAGGLNSGVPWLDRAVNDGLKKANDNPQLLLYKLKTSGYKYSWALIPLSVPFLWLLFFWRRDIHLYDHAIFATYSISFMMLLVIMLSLVAIAGVSGWLWGMALLIIPPIHMYKQLRGAYGLSRAGAAVRLIFLLSFAIIVLTLFGLMLLAMGVLD</sequence>
<keyword evidence="1" id="KW-1133">Transmembrane helix</keyword>
<dbReference type="RefSeq" id="WP_212609420.1">
    <property type="nucleotide sequence ID" value="NZ_CP073910.1"/>
</dbReference>
<dbReference type="AlphaFoldDB" id="A0A975Q1G7"/>
<feature type="transmembrane region" description="Helical" evidence="1">
    <location>
        <begin position="109"/>
        <end position="135"/>
    </location>
</feature>
<feature type="transmembrane region" description="Helical" evidence="1">
    <location>
        <begin position="278"/>
        <end position="296"/>
    </location>
</feature>
<dbReference type="KEGG" id="spph:KFK14_23900"/>
<evidence type="ECO:0000256" key="1">
    <source>
        <dbReference type="SAM" id="Phobius"/>
    </source>
</evidence>
<protein>
    <submittedName>
        <fullName evidence="2">DUF3667 domain-containing protein</fullName>
    </submittedName>
</protein>
<name>A0A975Q1G7_9SPHN</name>
<evidence type="ECO:0000313" key="2">
    <source>
        <dbReference type="EMBL" id="QUT05935.1"/>
    </source>
</evidence>
<keyword evidence="1" id="KW-0472">Membrane</keyword>
<feature type="transmembrane region" description="Helical" evidence="1">
    <location>
        <begin position="364"/>
        <end position="391"/>
    </location>
</feature>
<dbReference type="EMBL" id="CP073910">
    <property type="protein sequence ID" value="QUT05935.1"/>
    <property type="molecule type" value="Genomic_DNA"/>
</dbReference>
<proteinExistence type="predicted"/>
<dbReference type="Pfam" id="PF12412">
    <property type="entry name" value="DUF3667"/>
    <property type="match status" value="1"/>
</dbReference>
<evidence type="ECO:0000313" key="3">
    <source>
        <dbReference type="Proteomes" id="UP000681425"/>
    </source>
</evidence>
<feature type="transmembrane region" description="Helical" evidence="1">
    <location>
        <begin position="308"/>
        <end position="328"/>
    </location>
</feature>
<reference evidence="2" key="1">
    <citation type="submission" date="2021-04" db="EMBL/GenBank/DDBJ databases">
        <title>Isolation of p-tert-butylphenol degrading bacteria Sphingobium phenoxybenzoativorans Tas13 from active sludge.</title>
        <authorList>
            <person name="Li Y."/>
        </authorList>
    </citation>
    <scope>NUCLEOTIDE SEQUENCE</scope>
    <source>
        <strain evidence="2">Tas13</strain>
    </source>
</reference>
<keyword evidence="3" id="KW-1185">Reference proteome</keyword>
<dbReference type="Proteomes" id="UP000681425">
    <property type="component" value="Chromosome"/>
</dbReference>
<accession>A0A975Q1G7</accession>
<gene>
    <name evidence="2" type="ORF">KFK14_23900</name>
</gene>
<organism evidence="2 3">
    <name type="scientific">Sphingobium phenoxybenzoativorans</name>
    <dbReference type="NCBI Taxonomy" id="1592790"/>
    <lineage>
        <taxon>Bacteria</taxon>
        <taxon>Pseudomonadati</taxon>
        <taxon>Pseudomonadota</taxon>
        <taxon>Alphaproteobacteria</taxon>
        <taxon>Sphingomonadales</taxon>
        <taxon>Sphingomonadaceae</taxon>
        <taxon>Sphingobium</taxon>
    </lineage>
</organism>
<dbReference type="InterPro" id="IPR022134">
    <property type="entry name" value="DUF3667"/>
</dbReference>